<comment type="caution">
    <text evidence="1">The sequence shown here is derived from an EMBL/GenBank/DDBJ whole genome shotgun (WGS) entry which is preliminary data.</text>
</comment>
<organism evidence="1 2">
    <name type="scientific">Scutellospora calospora</name>
    <dbReference type="NCBI Taxonomy" id="85575"/>
    <lineage>
        <taxon>Eukaryota</taxon>
        <taxon>Fungi</taxon>
        <taxon>Fungi incertae sedis</taxon>
        <taxon>Mucoromycota</taxon>
        <taxon>Glomeromycotina</taxon>
        <taxon>Glomeromycetes</taxon>
        <taxon>Diversisporales</taxon>
        <taxon>Gigasporaceae</taxon>
        <taxon>Scutellospora</taxon>
    </lineage>
</organism>
<sequence length="72" mass="8252">MSGNKINVDNKKLEDQSESEDAKNVVEIKECTRRTTKKLNTYRRTKRRQKPSKEDVENESNSGLKAIIAENG</sequence>
<protein>
    <submittedName>
        <fullName evidence="1">3796_t:CDS:1</fullName>
    </submittedName>
</protein>
<evidence type="ECO:0000313" key="1">
    <source>
        <dbReference type="EMBL" id="CAG8575245.1"/>
    </source>
</evidence>
<dbReference type="EMBL" id="CAJVPM010010685">
    <property type="protein sequence ID" value="CAG8575245.1"/>
    <property type="molecule type" value="Genomic_DNA"/>
</dbReference>
<dbReference type="Proteomes" id="UP000789860">
    <property type="component" value="Unassembled WGS sequence"/>
</dbReference>
<name>A0ACA9M7L4_9GLOM</name>
<accession>A0ACA9M7L4</accession>
<proteinExistence type="predicted"/>
<gene>
    <name evidence="1" type="ORF">SCALOS_LOCUS5992</name>
</gene>
<evidence type="ECO:0000313" key="2">
    <source>
        <dbReference type="Proteomes" id="UP000789860"/>
    </source>
</evidence>
<reference evidence="1" key="1">
    <citation type="submission" date="2021-06" db="EMBL/GenBank/DDBJ databases">
        <authorList>
            <person name="Kallberg Y."/>
            <person name="Tangrot J."/>
            <person name="Rosling A."/>
        </authorList>
    </citation>
    <scope>NUCLEOTIDE SEQUENCE</scope>
    <source>
        <strain evidence="1">AU212A</strain>
    </source>
</reference>
<keyword evidence="2" id="KW-1185">Reference proteome</keyword>